<dbReference type="AlphaFoldDB" id="A0A9N9LES1"/>
<organism evidence="1 2">
    <name type="scientific">Hymenoscyphus albidus</name>
    <dbReference type="NCBI Taxonomy" id="595503"/>
    <lineage>
        <taxon>Eukaryota</taxon>
        <taxon>Fungi</taxon>
        <taxon>Dikarya</taxon>
        <taxon>Ascomycota</taxon>
        <taxon>Pezizomycotina</taxon>
        <taxon>Leotiomycetes</taxon>
        <taxon>Helotiales</taxon>
        <taxon>Helotiaceae</taxon>
        <taxon>Hymenoscyphus</taxon>
    </lineage>
</organism>
<gene>
    <name evidence="1" type="ORF">HYALB_00001112</name>
</gene>
<protein>
    <submittedName>
        <fullName evidence="1">Uncharacterized protein</fullName>
    </submittedName>
</protein>
<accession>A0A9N9LES1</accession>
<sequence length="71" mass="8061">MLEEDGRRNVSAELLKPERLAGGFAILVTYQFVDRKDPKLAWKYMGESRDDISKTGSFKIETLSVTQVDLP</sequence>
<comment type="caution">
    <text evidence="1">The sequence shown here is derived from an EMBL/GenBank/DDBJ whole genome shotgun (WGS) entry which is preliminary data.</text>
</comment>
<dbReference type="Proteomes" id="UP000701801">
    <property type="component" value="Unassembled WGS sequence"/>
</dbReference>
<name>A0A9N9LES1_9HELO</name>
<reference evidence="1" key="1">
    <citation type="submission" date="2021-07" db="EMBL/GenBank/DDBJ databases">
        <authorList>
            <person name="Durling M."/>
        </authorList>
    </citation>
    <scope>NUCLEOTIDE SEQUENCE</scope>
</reference>
<keyword evidence="2" id="KW-1185">Reference proteome</keyword>
<proteinExistence type="predicted"/>
<evidence type="ECO:0000313" key="1">
    <source>
        <dbReference type="EMBL" id="CAG8972423.1"/>
    </source>
</evidence>
<dbReference type="OrthoDB" id="10441682at2759"/>
<evidence type="ECO:0000313" key="2">
    <source>
        <dbReference type="Proteomes" id="UP000701801"/>
    </source>
</evidence>
<dbReference type="EMBL" id="CAJVRM010000045">
    <property type="protein sequence ID" value="CAG8972423.1"/>
    <property type="molecule type" value="Genomic_DNA"/>
</dbReference>